<feature type="chain" id="PRO_5041175126" evidence="1">
    <location>
        <begin position="18"/>
        <end position="217"/>
    </location>
</feature>
<evidence type="ECO:0000313" key="4">
    <source>
        <dbReference type="Proteomes" id="UP000472727"/>
    </source>
</evidence>
<evidence type="ECO:0000313" key="2">
    <source>
        <dbReference type="EMBL" id="KAF3214387.1"/>
    </source>
</evidence>
<feature type="signal peptide" evidence="1">
    <location>
        <begin position="1"/>
        <end position="17"/>
    </location>
</feature>
<proteinExistence type="predicted"/>
<accession>A0A6G1LXQ9</accession>
<dbReference type="Proteomes" id="UP000472727">
    <property type="component" value="Unassembled WGS sequence"/>
</dbReference>
<organism evidence="3 5">
    <name type="scientific">Orbilia oligospora</name>
    <name type="common">Nematode-trapping fungus</name>
    <name type="synonym">Arthrobotrys oligospora</name>
    <dbReference type="NCBI Taxonomy" id="2813651"/>
    <lineage>
        <taxon>Eukaryota</taxon>
        <taxon>Fungi</taxon>
        <taxon>Dikarya</taxon>
        <taxon>Ascomycota</taxon>
        <taxon>Pezizomycotina</taxon>
        <taxon>Orbiliomycetes</taxon>
        <taxon>Orbiliales</taxon>
        <taxon>Orbiliaceae</taxon>
        <taxon>Orbilia</taxon>
    </lineage>
</organism>
<sequence length="217" mass="24362">MLINKLAIFITFTTTLALSEIKAREATAGDLALQRWGGIYNKNARYIGNIRYSSIEDFNAGEIPLWLSTVNMMNTGADEVSLYADEFEKYRAELESPLSEHESTEIAKAYKSFCEKQCKYFGKLVSLRTILKGLEKAPYFHEFENNIDACLANVDGAQIQLYVSMKEAISADKLKVQESKAILLNLNSAHDTFALSIMRAVSAWRDRPEPAPCSRAV</sequence>
<reference evidence="4 5" key="1">
    <citation type="submission" date="2019-06" db="EMBL/GenBank/DDBJ databases">
        <authorList>
            <person name="Palmer J.M."/>
        </authorList>
    </citation>
    <scope>NUCLEOTIDE SEQUENCE [LARGE SCALE GENOMIC DNA]</scope>
    <source>
        <strain evidence="2 4">TWF106</strain>
        <strain evidence="3 5">TWF191</strain>
    </source>
</reference>
<comment type="caution">
    <text evidence="3">The sequence shown here is derived from an EMBL/GenBank/DDBJ whole genome shotgun (WGS) entry which is preliminary data.</text>
</comment>
<name>A0A6G1LXQ9_ORBOL</name>
<evidence type="ECO:0000256" key="1">
    <source>
        <dbReference type="SAM" id="SignalP"/>
    </source>
</evidence>
<keyword evidence="1" id="KW-0732">Signal</keyword>
<dbReference type="EMBL" id="WIPF01000030">
    <property type="protein sequence ID" value="KAF3224951.1"/>
    <property type="molecule type" value="Genomic_DNA"/>
</dbReference>
<protein>
    <submittedName>
        <fullName evidence="3">Uncharacterized protein</fullName>
    </submittedName>
</protein>
<dbReference type="Proteomes" id="UP000483672">
    <property type="component" value="Unassembled WGS sequence"/>
</dbReference>
<evidence type="ECO:0000313" key="5">
    <source>
        <dbReference type="Proteomes" id="UP000483672"/>
    </source>
</evidence>
<dbReference type="EMBL" id="WIWS01000059">
    <property type="protein sequence ID" value="KAF3214387.1"/>
    <property type="molecule type" value="Genomic_DNA"/>
</dbReference>
<gene>
    <name evidence="2" type="ORF">TWF106_009078</name>
    <name evidence="3" type="ORF">TWF191_005800</name>
</gene>
<dbReference type="AlphaFoldDB" id="A0A6G1LXQ9"/>
<evidence type="ECO:0000313" key="3">
    <source>
        <dbReference type="EMBL" id="KAF3224951.1"/>
    </source>
</evidence>